<name>A0A0F9DFJ4_9ZZZZ</name>
<evidence type="ECO:0000313" key="1">
    <source>
        <dbReference type="EMBL" id="KKL60384.1"/>
    </source>
</evidence>
<dbReference type="EMBL" id="LAZR01029164">
    <property type="protein sequence ID" value="KKL60384.1"/>
    <property type="molecule type" value="Genomic_DNA"/>
</dbReference>
<reference evidence="1" key="1">
    <citation type="journal article" date="2015" name="Nature">
        <title>Complex archaea that bridge the gap between prokaryotes and eukaryotes.</title>
        <authorList>
            <person name="Spang A."/>
            <person name="Saw J.H."/>
            <person name="Jorgensen S.L."/>
            <person name="Zaremba-Niedzwiedzka K."/>
            <person name="Martijn J."/>
            <person name="Lind A.E."/>
            <person name="van Eijk R."/>
            <person name="Schleper C."/>
            <person name="Guy L."/>
            <person name="Ettema T.J."/>
        </authorList>
    </citation>
    <scope>NUCLEOTIDE SEQUENCE</scope>
</reference>
<proteinExistence type="predicted"/>
<protein>
    <submittedName>
        <fullName evidence="1">Uncharacterized protein</fullName>
    </submittedName>
</protein>
<comment type="caution">
    <text evidence="1">The sequence shown here is derived from an EMBL/GenBank/DDBJ whole genome shotgun (WGS) entry which is preliminary data.</text>
</comment>
<dbReference type="AlphaFoldDB" id="A0A0F9DFJ4"/>
<gene>
    <name evidence="1" type="ORF">LCGC14_2205850</name>
</gene>
<accession>A0A0F9DFJ4</accession>
<organism evidence="1">
    <name type="scientific">marine sediment metagenome</name>
    <dbReference type="NCBI Taxonomy" id="412755"/>
    <lineage>
        <taxon>unclassified sequences</taxon>
        <taxon>metagenomes</taxon>
        <taxon>ecological metagenomes</taxon>
    </lineage>
</organism>
<sequence>MPCKINRGGFICYSHAFRFSGYYFELLRGEPMPLKLDGDPSLRTPAGFWDMWDEFKKIPEADREQYLA</sequence>